<dbReference type="InterPro" id="IPR000504">
    <property type="entry name" value="RRM_dom"/>
</dbReference>
<keyword evidence="2 4" id="KW-0694">RNA-binding</keyword>
<evidence type="ECO:0000256" key="6">
    <source>
        <dbReference type="SAM" id="SignalP"/>
    </source>
</evidence>
<dbReference type="SMART" id="SM00360">
    <property type="entry name" value="RRM"/>
    <property type="match status" value="2"/>
</dbReference>
<feature type="region of interest" description="Disordered" evidence="5">
    <location>
        <begin position="608"/>
        <end position="634"/>
    </location>
</feature>
<dbReference type="CDD" id="cd00590">
    <property type="entry name" value="RRM_SF"/>
    <property type="match status" value="1"/>
</dbReference>
<keyword evidence="6" id="KW-0732">Signal</keyword>
<dbReference type="CDD" id="cd21546">
    <property type="entry name" value="SPOC_FPA-like"/>
    <property type="match status" value="1"/>
</dbReference>
<feature type="region of interest" description="Disordered" evidence="5">
    <location>
        <begin position="264"/>
        <end position="336"/>
    </location>
</feature>
<evidence type="ECO:0000313" key="8">
    <source>
        <dbReference type="EMBL" id="KAJ0188721.1"/>
    </source>
</evidence>
<dbReference type="EMBL" id="NBSK02000009">
    <property type="protein sequence ID" value="KAJ0188721.1"/>
    <property type="molecule type" value="Genomic_DNA"/>
</dbReference>
<dbReference type="Pfam" id="PF00076">
    <property type="entry name" value="RRM_1"/>
    <property type="match status" value="2"/>
</dbReference>
<dbReference type="PANTHER" id="PTHR23189">
    <property type="entry name" value="RNA RECOGNITION MOTIF-CONTAINING"/>
    <property type="match status" value="1"/>
</dbReference>
<keyword evidence="3" id="KW-0539">Nucleus</keyword>
<reference evidence="8 9" key="1">
    <citation type="journal article" date="2017" name="Nat. Commun.">
        <title>Genome assembly with in vitro proximity ligation data and whole-genome triplication in lettuce.</title>
        <authorList>
            <person name="Reyes-Chin-Wo S."/>
            <person name="Wang Z."/>
            <person name="Yang X."/>
            <person name="Kozik A."/>
            <person name="Arikit S."/>
            <person name="Song C."/>
            <person name="Xia L."/>
            <person name="Froenicke L."/>
            <person name="Lavelle D.O."/>
            <person name="Truco M.J."/>
            <person name="Xia R."/>
            <person name="Zhu S."/>
            <person name="Xu C."/>
            <person name="Xu H."/>
            <person name="Xu X."/>
            <person name="Cox K."/>
            <person name="Korf I."/>
            <person name="Meyers B.C."/>
            <person name="Michelmore R.W."/>
        </authorList>
    </citation>
    <scope>NUCLEOTIDE SEQUENCE [LARGE SCALE GENOMIC DNA]</scope>
    <source>
        <strain evidence="9">cv. Salinas</strain>
        <tissue evidence="8">Seedlings</tissue>
    </source>
</reference>
<feature type="region of interest" description="Disordered" evidence="5">
    <location>
        <begin position="139"/>
        <end position="190"/>
    </location>
</feature>
<feature type="compositionally biased region" description="Polar residues" evidence="5">
    <location>
        <begin position="172"/>
        <end position="186"/>
    </location>
</feature>
<feature type="compositionally biased region" description="Low complexity" evidence="5">
    <location>
        <begin position="813"/>
        <end position="855"/>
    </location>
</feature>
<dbReference type="AlphaFoldDB" id="A0A9R1WV41"/>
<evidence type="ECO:0000256" key="5">
    <source>
        <dbReference type="SAM" id="MobiDB-lite"/>
    </source>
</evidence>
<keyword evidence="9" id="KW-1185">Reference proteome</keyword>
<organism evidence="8 9">
    <name type="scientific">Lactuca sativa</name>
    <name type="common">Garden lettuce</name>
    <dbReference type="NCBI Taxonomy" id="4236"/>
    <lineage>
        <taxon>Eukaryota</taxon>
        <taxon>Viridiplantae</taxon>
        <taxon>Streptophyta</taxon>
        <taxon>Embryophyta</taxon>
        <taxon>Tracheophyta</taxon>
        <taxon>Spermatophyta</taxon>
        <taxon>Magnoliopsida</taxon>
        <taxon>eudicotyledons</taxon>
        <taxon>Gunneridae</taxon>
        <taxon>Pentapetalae</taxon>
        <taxon>asterids</taxon>
        <taxon>campanulids</taxon>
        <taxon>Asterales</taxon>
        <taxon>Asteraceae</taxon>
        <taxon>Cichorioideae</taxon>
        <taxon>Cichorieae</taxon>
        <taxon>Lactucinae</taxon>
        <taxon>Lactuca</taxon>
    </lineage>
</organism>
<gene>
    <name evidence="8" type="ORF">LSAT_V11C900497350</name>
</gene>
<dbReference type="Pfam" id="PF07744">
    <property type="entry name" value="SPOC"/>
    <property type="match status" value="1"/>
</dbReference>
<comment type="caution">
    <text evidence="8">The sequence shown here is derived from an EMBL/GenBank/DDBJ whole genome shotgun (WGS) entry which is preliminary data.</text>
</comment>
<feature type="domain" description="RRM" evidence="7">
    <location>
        <begin position="193"/>
        <end position="267"/>
    </location>
</feature>
<dbReference type="GO" id="GO:0005634">
    <property type="term" value="C:nucleus"/>
    <property type="evidence" value="ECO:0007669"/>
    <property type="project" value="UniProtKB-SubCell"/>
</dbReference>
<feature type="compositionally biased region" description="Basic and acidic residues" evidence="5">
    <location>
        <begin position="291"/>
        <end position="301"/>
    </location>
</feature>
<feature type="region of interest" description="Disordered" evidence="5">
    <location>
        <begin position="749"/>
        <end position="873"/>
    </location>
</feature>
<dbReference type="InterPro" id="IPR012921">
    <property type="entry name" value="SPOC_C"/>
</dbReference>
<comment type="subcellular location">
    <subcellularLocation>
        <location evidence="1">Nucleus</location>
    </subcellularLocation>
</comment>
<evidence type="ECO:0000256" key="4">
    <source>
        <dbReference type="PROSITE-ProRule" id="PRU00176"/>
    </source>
</evidence>
<proteinExistence type="predicted"/>
<dbReference type="SUPFAM" id="SSF54928">
    <property type="entry name" value="RNA-binding domain, RBD"/>
    <property type="match status" value="2"/>
</dbReference>
<evidence type="ECO:0000313" key="9">
    <source>
        <dbReference type="Proteomes" id="UP000235145"/>
    </source>
</evidence>
<evidence type="ECO:0000256" key="1">
    <source>
        <dbReference type="ARBA" id="ARBA00004123"/>
    </source>
</evidence>
<dbReference type="Proteomes" id="UP000235145">
    <property type="component" value="Unassembled WGS sequence"/>
</dbReference>
<accession>A0A9R1WV41</accession>
<feature type="compositionally biased region" description="Low complexity" evidence="5">
    <location>
        <begin position="770"/>
        <end position="785"/>
    </location>
</feature>
<feature type="signal peptide" evidence="6">
    <location>
        <begin position="1"/>
        <end position="16"/>
    </location>
</feature>
<feature type="compositionally biased region" description="Basic and acidic residues" evidence="5">
    <location>
        <begin position="312"/>
        <end position="336"/>
    </location>
</feature>
<sequence length="893" mass="100417">MLYLLSIVILAKSVVPYRDFVWQRALNSSRGGRERQWKEYPLRPEEKIHHGRNTVPPSRHLWVGNLSHTLTERALSNHFRQFGELESVAFSPGRSYAFINFIEASAAFAAFGALQGFILAGNALRIEFAKAEKSSAQLHEEDDYIRRRDSPRSSVRESPFPHRDSRIRHSNSDPNNENQKPISSGSRADGEPNEVLWIGFPQSLKLDEHSFWDAFSPFGEIEKISSYPGRTYAFVRYKHVNSAIRAKDNLQGKLFGNPRVHITFARSESRAPPSNTGKNSIPDPPSPRYGRQHDRYHDERKRRSPLPGRNHGFRDTGHDGYGRRSPSRDRNVNFHDFHTPRRGPVYDDEWDLPEDALIFHGAKKLKGGPIPIPIPIPSEPELPEYPFSDSEHGKNVLSRPPGFDNNNLGHFGYHKQMIHDPPMNVAQPYGERGNIQNTQNIQNTRNNLNAGYDGFHGGPVSQNAVEWKRPTPEPHIPASGEWKWEGIIAKGGTSICRARCFPVGKVLDMIMPEFLDCTARTSLDMLSKHYYQAASSWVVFFVPESDADMAFYNEFMNYLGEKQRAAVAKLDDKTTLFLVPPSDFSEKILKVPGKLSISGVILRLEQPPATADTLPPPPPPHHRQPERPDPYHMLSHGEASRMSFTAASPSGSYQLQNLGKPRPGTMSVPPFHVDNNTQTQDHLLHRQSRSGDFMIPNNQEPTNLSNNYRPGSPTYQEPKTVVAATGGIGIQPDQLAQLASFLGNARQSMTAGEEFRQPSSNVNVMMGLDNNSSNNNNNGYNNNNNRMTPRQLPSPSPSQHHQHQHQYHPPNPSQQQQQMMSGYHHQHHQQQQQHQVQVGNMGHGQGQSQSQSSGSQGPGNGQEETEEADPQKRLQATLELAATLLKQIQQGKT</sequence>
<feature type="domain" description="RRM" evidence="7">
    <location>
        <begin position="59"/>
        <end position="131"/>
    </location>
</feature>
<evidence type="ECO:0000259" key="7">
    <source>
        <dbReference type="PROSITE" id="PS50102"/>
    </source>
</evidence>
<name>A0A9R1WV41_LACSA</name>
<dbReference type="Gene3D" id="3.30.70.330">
    <property type="match status" value="2"/>
</dbReference>
<evidence type="ECO:0000256" key="3">
    <source>
        <dbReference type="ARBA" id="ARBA00023242"/>
    </source>
</evidence>
<dbReference type="InterPro" id="IPR035979">
    <property type="entry name" value="RBD_domain_sf"/>
</dbReference>
<dbReference type="GO" id="GO:0003723">
    <property type="term" value="F:RNA binding"/>
    <property type="evidence" value="ECO:0000318"/>
    <property type="project" value="GO_Central"/>
</dbReference>
<feature type="chain" id="PRO_5040159159" description="RRM domain-containing protein" evidence="6">
    <location>
        <begin position="17"/>
        <end position="893"/>
    </location>
</feature>
<dbReference type="PROSITE" id="PS50102">
    <property type="entry name" value="RRM"/>
    <property type="match status" value="2"/>
</dbReference>
<feature type="compositionally biased region" description="Basic and acidic residues" evidence="5">
    <location>
        <begin position="144"/>
        <end position="164"/>
    </location>
</feature>
<protein>
    <recommendedName>
        <fullName evidence="7">RRM domain-containing protein</fullName>
    </recommendedName>
</protein>
<dbReference type="InterPro" id="IPR012677">
    <property type="entry name" value="Nucleotide-bd_a/b_plait_sf"/>
</dbReference>
<evidence type="ECO:0000256" key="2">
    <source>
        <dbReference type="ARBA" id="ARBA00022884"/>
    </source>
</evidence>